<dbReference type="RefSeq" id="WP_073630140.1">
    <property type="nucleotide sequence ID" value="NZ_FRXO01000006.1"/>
</dbReference>
<dbReference type="EMBL" id="FRXO01000006">
    <property type="protein sequence ID" value="SHO66351.1"/>
    <property type="molecule type" value="Genomic_DNA"/>
</dbReference>
<dbReference type="GO" id="GO:0016616">
    <property type="term" value="F:oxidoreductase activity, acting on the CH-OH group of donors, NAD or NADP as acceptor"/>
    <property type="evidence" value="ECO:0007669"/>
    <property type="project" value="TreeGrafter"/>
</dbReference>
<evidence type="ECO:0000313" key="2">
    <source>
        <dbReference type="EMBL" id="SHO66351.1"/>
    </source>
</evidence>
<dbReference type="PANTHER" id="PTHR42760">
    <property type="entry name" value="SHORT-CHAIN DEHYDROGENASES/REDUCTASES FAMILY MEMBER"/>
    <property type="match status" value="1"/>
</dbReference>
<dbReference type="OrthoDB" id="9803333at2"/>
<gene>
    <name evidence="2" type="ORF">SAMN02745172_03010</name>
</gene>
<comment type="similarity">
    <text evidence="1">Belongs to the short-chain dehydrogenases/reductases (SDR) family.</text>
</comment>
<dbReference type="Pfam" id="PF13561">
    <property type="entry name" value="adh_short_C2"/>
    <property type="match status" value="1"/>
</dbReference>
<dbReference type="SUPFAM" id="SSF51735">
    <property type="entry name" value="NAD(P)-binding Rossmann-fold domains"/>
    <property type="match status" value="1"/>
</dbReference>
<protein>
    <submittedName>
        <fullName evidence="2">NAD(P)-dependent dehydrogenase, short-chain alcohol dehydrogenase family</fullName>
    </submittedName>
</protein>
<keyword evidence="3" id="KW-1185">Reference proteome</keyword>
<dbReference type="Gene3D" id="3.40.50.720">
    <property type="entry name" value="NAD(P)-binding Rossmann-like Domain"/>
    <property type="match status" value="1"/>
</dbReference>
<dbReference type="STRING" id="1123029.SAMN02745172_03010"/>
<dbReference type="GO" id="GO:0030497">
    <property type="term" value="P:fatty acid elongation"/>
    <property type="evidence" value="ECO:0007669"/>
    <property type="project" value="TreeGrafter"/>
</dbReference>
<sequence>MTGRDSTPAGGATRPAALITGAAGGIGRAVALALAEAGFALALNGLDGDDGLDDAVAAVAETGVPAIAVRGDIAAIGGHERLLDAAELAVGPLTTLVNNAGVSVLSRGDLLAVTPESFDRCHAINTRGTFFLTQAFARRLVARPRPAALHHAIVTVSSSNARAVSVARGEYCVSKAGLAMASQLFAVRLAPEGIGAYDVQPGIIDTPMTAVVRDDYTRRIAEGLTPAPRMGQPEDIAEIVVALATGRLAFATGQTIQADGGLTIPRF</sequence>
<dbReference type="InterPro" id="IPR002347">
    <property type="entry name" value="SDR_fam"/>
</dbReference>
<dbReference type="InterPro" id="IPR036291">
    <property type="entry name" value="NAD(P)-bd_dom_sf"/>
</dbReference>
<name>A0A1M7ZN95_9HYPH</name>
<reference evidence="2 3" key="1">
    <citation type="submission" date="2016-12" db="EMBL/GenBank/DDBJ databases">
        <authorList>
            <person name="Song W.-J."/>
            <person name="Kurnit D.M."/>
        </authorList>
    </citation>
    <scope>NUCLEOTIDE SEQUENCE [LARGE SCALE GENOMIC DNA]</scope>
    <source>
        <strain evidence="2 3">DSM 19599</strain>
    </source>
</reference>
<dbReference type="NCBIfam" id="NF009386">
    <property type="entry name" value="PRK12745.1"/>
    <property type="match status" value="1"/>
</dbReference>
<evidence type="ECO:0000256" key="1">
    <source>
        <dbReference type="ARBA" id="ARBA00006484"/>
    </source>
</evidence>
<proteinExistence type="inferred from homology"/>
<dbReference type="Proteomes" id="UP000186406">
    <property type="component" value="Unassembled WGS sequence"/>
</dbReference>
<dbReference type="AlphaFoldDB" id="A0A1M7ZN95"/>
<evidence type="ECO:0000313" key="3">
    <source>
        <dbReference type="Proteomes" id="UP000186406"/>
    </source>
</evidence>
<organism evidence="2 3">
    <name type="scientific">Pseudoxanthobacter soli DSM 19599</name>
    <dbReference type="NCBI Taxonomy" id="1123029"/>
    <lineage>
        <taxon>Bacteria</taxon>
        <taxon>Pseudomonadati</taxon>
        <taxon>Pseudomonadota</taxon>
        <taxon>Alphaproteobacteria</taxon>
        <taxon>Hyphomicrobiales</taxon>
        <taxon>Segnochrobactraceae</taxon>
        <taxon>Pseudoxanthobacter</taxon>
    </lineage>
</organism>
<accession>A0A1M7ZN95</accession>
<dbReference type="PANTHER" id="PTHR42760:SF123">
    <property type="entry name" value="OXIDOREDUCTASE"/>
    <property type="match status" value="1"/>
</dbReference>
<dbReference type="PRINTS" id="PR00081">
    <property type="entry name" value="GDHRDH"/>
</dbReference>